<feature type="compositionally biased region" description="Pro residues" evidence="1">
    <location>
        <begin position="50"/>
        <end position="67"/>
    </location>
</feature>
<evidence type="ECO:0000313" key="2">
    <source>
        <dbReference type="EMBL" id="JAD92105.1"/>
    </source>
</evidence>
<organism evidence="2">
    <name type="scientific">Arundo donax</name>
    <name type="common">Giant reed</name>
    <name type="synonym">Donax arundinaceus</name>
    <dbReference type="NCBI Taxonomy" id="35708"/>
    <lineage>
        <taxon>Eukaryota</taxon>
        <taxon>Viridiplantae</taxon>
        <taxon>Streptophyta</taxon>
        <taxon>Embryophyta</taxon>
        <taxon>Tracheophyta</taxon>
        <taxon>Spermatophyta</taxon>
        <taxon>Magnoliopsida</taxon>
        <taxon>Liliopsida</taxon>
        <taxon>Poales</taxon>
        <taxon>Poaceae</taxon>
        <taxon>PACMAD clade</taxon>
        <taxon>Arundinoideae</taxon>
        <taxon>Arundineae</taxon>
        <taxon>Arundo</taxon>
    </lineage>
</organism>
<protein>
    <submittedName>
        <fullName evidence="2">Uncharacterized protein</fullName>
    </submittedName>
</protein>
<evidence type="ECO:0000256" key="1">
    <source>
        <dbReference type="SAM" id="MobiDB-lite"/>
    </source>
</evidence>
<proteinExistence type="predicted"/>
<reference evidence="2" key="2">
    <citation type="journal article" date="2015" name="Data Brief">
        <title>Shoot transcriptome of the giant reed, Arundo donax.</title>
        <authorList>
            <person name="Barrero R.A."/>
            <person name="Guerrero F.D."/>
            <person name="Moolhuijzen P."/>
            <person name="Goolsby J.A."/>
            <person name="Tidwell J."/>
            <person name="Bellgard S.E."/>
            <person name="Bellgard M.I."/>
        </authorList>
    </citation>
    <scope>NUCLEOTIDE SEQUENCE</scope>
    <source>
        <tissue evidence="2">Shoot tissue taken approximately 20 cm above the soil surface</tissue>
    </source>
</reference>
<feature type="compositionally biased region" description="Low complexity" evidence="1">
    <location>
        <begin position="1"/>
        <end position="49"/>
    </location>
</feature>
<name>A0A0A9E2L6_ARUDO</name>
<feature type="region of interest" description="Disordered" evidence="1">
    <location>
        <begin position="1"/>
        <end position="89"/>
    </location>
</feature>
<dbReference type="EMBL" id="GBRH01205790">
    <property type="protein sequence ID" value="JAD92105.1"/>
    <property type="molecule type" value="Transcribed_RNA"/>
</dbReference>
<dbReference type="AlphaFoldDB" id="A0A0A9E2L6"/>
<sequence>MTRGFSPSRSPRSSTRSTASPPWPRASAGGARPRRSWVSTTSTPTSSPAAPTPRRQPSPSPHPPTPPHSSASSTASPPPRPRSTPSSRR</sequence>
<reference evidence="2" key="1">
    <citation type="submission" date="2014-09" db="EMBL/GenBank/DDBJ databases">
        <authorList>
            <person name="Magalhaes I.L.F."/>
            <person name="Oliveira U."/>
            <person name="Santos F.R."/>
            <person name="Vidigal T.H.D.A."/>
            <person name="Brescovit A.D."/>
            <person name="Santos A.J."/>
        </authorList>
    </citation>
    <scope>NUCLEOTIDE SEQUENCE</scope>
    <source>
        <tissue evidence="2">Shoot tissue taken approximately 20 cm above the soil surface</tissue>
    </source>
</reference>
<accession>A0A0A9E2L6</accession>